<comment type="caution">
    <text evidence="1">The sequence shown here is derived from an EMBL/GenBank/DDBJ whole genome shotgun (WGS) entry which is preliminary data.</text>
</comment>
<reference evidence="1" key="1">
    <citation type="submission" date="2023-06" db="EMBL/GenBank/DDBJ databases">
        <title>Conoideocrella luteorostrata (Hypocreales: Clavicipitaceae), a potential biocontrol fungus for elongate hemlock scale in United States Christmas tree production areas.</title>
        <authorList>
            <person name="Barrett H."/>
            <person name="Lovett B."/>
            <person name="Macias A.M."/>
            <person name="Stajich J.E."/>
            <person name="Kasson M.T."/>
        </authorList>
    </citation>
    <scope>NUCLEOTIDE SEQUENCE</scope>
    <source>
        <strain evidence="1">ARSEF 14590</strain>
    </source>
</reference>
<evidence type="ECO:0000313" key="2">
    <source>
        <dbReference type="Proteomes" id="UP001251528"/>
    </source>
</evidence>
<sequence>MASVRTFAVGQSPLDGSITMAMAVDVNGADSLYVSLGNSCSDLAWLTRPNWTVFPVDGDHEGGNIRIANVMFAETYDEVQYLMVDMDTGRSGHQIVRYHIDVTKEDGKAWVKKDVPIDLMAGRYQSCVGRRLNGRVDGIYTAREVFGAPQLIYQPIINVFGGGPPTVTRLGLPGGELPTAIAAVRNTDPMHDLYETTDLYVVSGSTLYRYPADEQNNDVAGKVVARDDIFLGATKLEAMQVDGVVTLWARNSLSEVFYVSCYVDEVDDPSAWSYPVPILWGIQHMSAYVNRVDGGNSIFAFGSGDFMQLTQATNTESKAWRPQTIKLDNTPKQEIQSFMSYTTTVCLSTEEGEPKPNVLLSFWADSHTPAYINGTYYVLGERAVRIPTDESGSITVVEAATEGIGGSILSVGLPNDTQTTVINPMDGGFEKLSKLDNAASIRQASYAADTVAGGVMDDRQQPLINRDTEDKAVEVLATSMGHFKEAYGKAKPPPTTSKLFYRQSARRVVRRGPGGKTPGSVWNPFTAVGDLFRWLKKSINKIIRVVKDSVTGVIQFIADIAGRVYTATLDAVDAVMDAIIWIYNVVKTVVMAVIRFIQFLFAWKDIKRTKEVLHNVTKTFLKHQIDQIDSARIGFGDAVEAAADHLREWGQVDDWSGLGEAASSPPGHSGGDPSRGHDSGSLLFAKHYKSQVHKLEVMSALPDQVSSETSSLIQILLEAVSAQGEVLSDIYQQLRGLAAEDFARLNVGDVLKRIAAILGSGMLSSVKVVVDALFRVLASLAASALDILDVKLHIPIISDILNWIGIPDMSFLDLFCWIAAVGYTVMYKMINGEAPFPDNSHVKALIDATSWAQIHNLLRGPAAAIDERSSGGSPNESLTAQQKSIHAAGHGVSSFLMFAITFLSSLEALYGESGNPLSTPATIMKIINAGLTAGVSTVAPRYPLEDEIMNVLATGTVVATVASGLAFWGPVQRQLEARNSGFQGTHRK</sequence>
<organism evidence="1 2">
    <name type="scientific">Conoideocrella luteorostrata</name>
    <dbReference type="NCBI Taxonomy" id="1105319"/>
    <lineage>
        <taxon>Eukaryota</taxon>
        <taxon>Fungi</taxon>
        <taxon>Dikarya</taxon>
        <taxon>Ascomycota</taxon>
        <taxon>Pezizomycotina</taxon>
        <taxon>Sordariomycetes</taxon>
        <taxon>Hypocreomycetidae</taxon>
        <taxon>Hypocreales</taxon>
        <taxon>Clavicipitaceae</taxon>
        <taxon>Conoideocrella</taxon>
    </lineage>
</organism>
<keyword evidence="2" id="KW-1185">Reference proteome</keyword>
<accession>A0AAJ0FX93</accession>
<gene>
    <name evidence="1" type="ORF">QQS21_002453</name>
</gene>
<protein>
    <submittedName>
        <fullName evidence="1">Uncharacterized protein</fullName>
    </submittedName>
</protein>
<proteinExistence type="predicted"/>
<name>A0AAJ0FX93_9HYPO</name>
<dbReference type="Proteomes" id="UP001251528">
    <property type="component" value="Unassembled WGS sequence"/>
</dbReference>
<dbReference type="EMBL" id="JASWJB010000029">
    <property type="protein sequence ID" value="KAK2608973.1"/>
    <property type="molecule type" value="Genomic_DNA"/>
</dbReference>
<dbReference type="AlphaFoldDB" id="A0AAJ0FX93"/>
<evidence type="ECO:0000313" key="1">
    <source>
        <dbReference type="EMBL" id="KAK2608973.1"/>
    </source>
</evidence>